<keyword evidence="2" id="KW-1185">Reference proteome</keyword>
<evidence type="ECO:0000313" key="2">
    <source>
        <dbReference type="Proteomes" id="UP001148614"/>
    </source>
</evidence>
<sequence length="249" mass="28983">MSSSAAAKLLEEALSEEFQRSLSLIEHSNFEHIKLTLWNLPELNLITNDNRAQVRCISLSLQLEGASPFDKEYARTADDCIITKGIHDLFWMLSSWVPQGQLNLEIYIHSPNQESLNPPTDQVILGFGRRQVFFDEAYERHWWQTLPEAPAVTSLVLKVQFDRAWKPTTLDNLISRLPNLEDFRYDNVPEDDHFAADGILIHHDPSFSGKRWSRALAYYNRIREQYLFIPTHLKFAREFDPLRRPTADD</sequence>
<dbReference type="EMBL" id="JANPWZ010001723">
    <property type="protein sequence ID" value="KAJ3563677.1"/>
    <property type="molecule type" value="Genomic_DNA"/>
</dbReference>
<evidence type="ECO:0000313" key="1">
    <source>
        <dbReference type="EMBL" id="KAJ3563677.1"/>
    </source>
</evidence>
<dbReference type="AlphaFoldDB" id="A0A9W8N905"/>
<accession>A0A9W8N905</accession>
<name>A0A9W8N905_9PEZI</name>
<reference evidence="1" key="1">
    <citation type="submission" date="2022-07" db="EMBL/GenBank/DDBJ databases">
        <title>Genome Sequence of Xylaria arbuscula.</title>
        <authorList>
            <person name="Buettner E."/>
        </authorList>
    </citation>
    <scope>NUCLEOTIDE SEQUENCE</scope>
    <source>
        <strain evidence="1">VT107</strain>
    </source>
</reference>
<dbReference type="Proteomes" id="UP001148614">
    <property type="component" value="Unassembled WGS sequence"/>
</dbReference>
<dbReference type="VEuPathDB" id="FungiDB:F4678DRAFT_455883"/>
<comment type="caution">
    <text evidence="1">The sequence shown here is derived from an EMBL/GenBank/DDBJ whole genome shotgun (WGS) entry which is preliminary data.</text>
</comment>
<proteinExistence type="predicted"/>
<gene>
    <name evidence="1" type="ORF">NPX13_g8115</name>
</gene>
<protein>
    <submittedName>
        <fullName evidence="1">Uncharacterized protein</fullName>
    </submittedName>
</protein>
<organism evidence="1 2">
    <name type="scientific">Xylaria arbuscula</name>
    <dbReference type="NCBI Taxonomy" id="114810"/>
    <lineage>
        <taxon>Eukaryota</taxon>
        <taxon>Fungi</taxon>
        <taxon>Dikarya</taxon>
        <taxon>Ascomycota</taxon>
        <taxon>Pezizomycotina</taxon>
        <taxon>Sordariomycetes</taxon>
        <taxon>Xylariomycetidae</taxon>
        <taxon>Xylariales</taxon>
        <taxon>Xylariaceae</taxon>
        <taxon>Xylaria</taxon>
    </lineage>
</organism>